<evidence type="ECO:0000313" key="4">
    <source>
        <dbReference type="Proteomes" id="UP000199004"/>
    </source>
</evidence>
<dbReference type="Gene3D" id="3.30.470.20">
    <property type="entry name" value="ATP-grasp fold, B domain"/>
    <property type="match status" value="1"/>
</dbReference>
<proteinExistence type="predicted"/>
<dbReference type="STRING" id="1005944.SAMN05192576_3023"/>
<accession>A0A1H0FFU3</accession>
<feature type="domain" description="ATP-grasp" evidence="2">
    <location>
        <begin position="97"/>
        <end position="273"/>
    </location>
</feature>
<name>A0A1H0FFU3_9ACTN</name>
<sequence length="280" mass="30765">MTTAPQVLLVTDREHEEGEPGHEVLDEALAERGIPSRWAVWDDPFVDWSEPKIVAVRSTWDYDTRLPDFLGWAGSIGPSLLHGVEVFRWNTDKSYLLDLVQLSNVPVVPTTLADNLVNLRAAIGRVRPAVVKPRVGAGGRGIVVVYDSETWLPVDKGPWVVQPLVESVMTDGEESVFVINGHPVSQLRKVAGSQDFRVHEEYGGTSYNTPLMHDTALLAAEAVAATTEILGCEIVYARVDMMRLEGRLVVSEVEVTEPGLYLDLMPENAALFADAIAARL</sequence>
<dbReference type="GO" id="GO:0004363">
    <property type="term" value="F:glutathione synthase activity"/>
    <property type="evidence" value="ECO:0007669"/>
    <property type="project" value="InterPro"/>
</dbReference>
<dbReference type="OrthoDB" id="3373978at2"/>
<dbReference type="EMBL" id="FNIC01000005">
    <property type="protein sequence ID" value="SDN93444.1"/>
    <property type="molecule type" value="Genomic_DNA"/>
</dbReference>
<gene>
    <name evidence="3" type="ORF">SAMN05192576_3023</name>
</gene>
<evidence type="ECO:0000259" key="2">
    <source>
        <dbReference type="PROSITE" id="PS50975"/>
    </source>
</evidence>
<keyword evidence="1" id="KW-0067">ATP-binding</keyword>
<dbReference type="InterPro" id="IPR004218">
    <property type="entry name" value="GSHS_ATP-bd"/>
</dbReference>
<keyword evidence="4" id="KW-1185">Reference proteome</keyword>
<dbReference type="Gene3D" id="3.30.1490.20">
    <property type="entry name" value="ATP-grasp fold, A domain"/>
    <property type="match status" value="1"/>
</dbReference>
<dbReference type="RefSeq" id="WP_091025643.1">
    <property type="nucleotide sequence ID" value="NZ_BKAE01000018.1"/>
</dbReference>
<reference evidence="3 4" key="1">
    <citation type="submission" date="2016-10" db="EMBL/GenBank/DDBJ databases">
        <authorList>
            <person name="de Groot N.N."/>
        </authorList>
    </citation>
    <scope>NUCLEOTIDE SEQUENCE [LARGE SCALE GENOMIC DNA]</scope>
    <source>
        <strain evidence="3 4">CGMCC 1.11147</strain>
    </source>
</reference>
<evidence type="ECO:0000256" key="1">
    <source>
        <dbReference type="PROSITE-ProRule" id="PRU00409"/>
    </source>
</evidence>
<dbReference type="PANTHER" id="PTHR39217">
    <property type="match status" value="1"/>
</dbReference>
<keyword evidence="1" id="KW-0547">Nucleotide-binding</keyword>
<dbReference type="GO" id="GO:0005524">
    <property type="term" value="F:ATP binding"/>
    <property type="evidence" value="ECO:0007669"/>
    <property type="project" value="UniProtKB-UniRule"/>
</dbReference>
<keyword evidence="3" id="KW-0436">Ligase</keyword>
<dbReference type="InterPro" id="IPR053191">
    <property type="entry name" value="DcsG_Biosynth_Enzyme"/>
</dbReference>
<protein>
    <submittedName>
        <fullName evidence="3">Glutathione synthase/RimK-type ligase, ATP-grasp superfamily</fullName>
    </submittedName>
</protein>
<dbReference type="PANTHER" id="PTHR39217:SF1">
    <property type="entry name" value="GLUTATHIONE SYNTHETASE"/>
    <property type="match status" value="1"/>
</dbReference>
<dbReference type="Proteomes" id="UP000199004">
    <property type="component" value="Unassembled WGS sequence"/>
</dbReference>
<dbReference type="SUPFAM" id="SSF56059">
    <property type="entry name" value="Glutathione synthetase ATP-binding domain-like"/>
    <property type="match status" value="1"/>
</dbReference>
<dbReference type="AlphaFoldDB" id="A0A1H0FFU3"/>
<dbReference type="GO" id="GO:0046872">
    <property type="term" value="F:metal ion binding"/>
    <property type="evidence" value="ECO:0007669"/>
    <property type="project" value="InterPro"/>
</dbReference>
<dbReference type="Pfam" id="PF02955">
    <property type="entry name" value="GSH-S_ATP"/>
    <property type="match status" value="1"/>
</dbReference>
<dbReference type="InterPro" id="IPR011761">
    <property type="entry name" value="ATP-grasp"/>
</dbReference>
<evidence type="ECO:0000313" key="3">
    <source>
        <dbReference type="EMBL" id="SDN93444.1"/>
    </source>
</evidence>
<dbReference type="PROSITE" id="PS50975">
    <property type="entry name" value="ATP_GRASP"/>
    <property type="match status" value="1"/>
</dbReference>
<organism evidence="3 4">
    <name type="scientific">Nocardioides szechwanensis</name>
    <dbReference type="NCBI Taxonomy" id="1005944"/>
    <lineage>
        <taxon>Bacteria</taxon>
        <taxon>Bacillati</taxon>
        <taxon>Actinomycetota</taxon>
        <taxon>Actinomycetes</taxon>
        <taxon>Propionibacteriales</taxon>
        <taxon>Nocardioidaceae</taxon>
        <taxon>Nocardioides</taxon>
    </lineage>
</organism>
<dbReference type="InterPro" id="IPR013815">
    <property type="entry name" value="ATP_grasp_subdomain_1"/>
</dbReference>